<gene>
    <name evidence="2" type="ORF">AU210_009996</name>
</gene>
<comment type="caution">
    <text evidence="2">The sequence shown here is derived from an EMBL/GenBank/DDBJ whole genome shotgun (WGS) entry which is preliminary data.</text>
</comment>
<dbReference type="Proteomes" id="UP000219602">
    <property type="component" value="Chromosome 9"/>
</dbReference>
<name>A0A2H3GTU3_FUSOX</name>
<dbReference type="EMBL" id="MABQ02000007">
    <property type="protein sequence ID" value="PCD30314.1"/>
    <property type="molecule type" value="Genomic_DNA"/>
</dbReference>
<organism evidence="2 3">
    <name type="scientific">Fusarium oxysporum f. sp. radicis-cucumerinum</name>
    <dbReference type="NCBI Taxonomy" id="327505"/>
    <lineage>
        <taxon>Eukaryota</taxon>
        <taxon>Fungi</taxon>
        <taxon>Dikarya</taxon>
        <taxon>Ascomycota</taxon>
        <taxon>Pezizomycotina</taxon>
        <taxon>Sordariomycetes</taxon>
        <taxon>Hypocreomycetidae</taxon>
        <taxon>Hypocreales</taxon>
        <taxon>Nectriaceae</taxon>
        <taxon>Fusarium</taxon>
        <taxon>Fusarium oxysporum species complex</taxon>
    </lineage>
</organism>
<proteinExistence type="predicted"/>
<reference evidence="2 3" key="1">
    <citation type="journal article" date="2016" name="Environ. Microbiol.">
        <title>Effector profiles distinguish formae speciales of Fusarium oxysporum.</title>
        <authorList>
            <person name="van Dam P."/>
            <person name="Fokkens L."/>
            <person name="Schmidt S.M."/>
            <person name="Linmans J.H."/>
            <person name="Kistler H.C."/>
            <person name="Ma L.J."/>
            <person name="Rep M."/>
        </authorList>
    </citation>
    <scope>NUCLEOTIDE SEQUENCE [LARGE SCALE GENOMIC DNA]</scope>
    <source>
        <strain evidence="2 3">Forc016</strain>
    </source>
</reference>
<feature type="compositionally biased region" description="Low complexity" evidence="1">
    <location>
        <begin position="208"/>
        <end position="242"/>
    </location>
</feature>
<sequence length="441" mass="47029">MLHQAILGLVPSTVAIDIAFYSNKQEGDSGTFWATVGFHAVPLGWNIQGLAYKHRGSEACQGLPIQADHSHGNGDFFLRHTGTSFLSAEYYFTDDIDKRAAGQQCVGSERVSRLSLEDGSMYDIADMSDDDLKELSSTLTIAQSATSGASLSDALTISHIYTETTSDATAMSLSTSITISLQSTTTTFATATESQNTIVDTTSGATKETQSTSEAPSTEAATPTTEQTTTTVLGSTTETTTEAATTLTQEITTTTAESTTEPLASSIETTTITTAALATPTFNLIAQGGLSDGVVLHSNGQYFQIRTSQYTTPYPATFPEAALSYDQETQHLLINGVPLCVYYDTQGIIGGLYACQGVPTGQYGYLTCDPPSNGGLACNVPGLQYDQPSSSLIDLGQTWSQFYYLEQMTGLGTLLIGRAGLTKNEIKYNRFDPINILVREV</sequence>
<evidence type="ECO:0000313" key="3">
    <source>
        <dbReference type="Proteomes" id="UP000219602"/>
    </source>
</evidence>
<reference evidence="2 3" key="2">
    <citation type="journal article" date="2017" name="Sci. Rep.">
        <title>A mobile pathogenicity chromosome in Fusarium oxysporum for infection of multiple cucurbit species.</title>
        <authorList>
            <person name="van Dam P."/>
            <person name="Fokkens L."/>
            <person name="Ayukawa Y."/>
            <person name="van der Gragt M."/>
            <person name="Ter Horst A."/>
            <person name="Brankovics B."/>
            <person name="Houterman P.M."/>
            <person name="Arie T."/>
            <person name="Rep M."/>
        </authorList>
    </citation>
    <scope>NUCLEOTIDE SEQUENCE [LARGE SCALE GENOMIC DNA]</scope>
    <source>
        <strain evidence="2 3">Forc016</strain>
    </source>
</reference>
<dbReference type="STRING" id="327505.A0A2H3GTU3"/>
<accession>A0A2H3GTU3</accession>
<feature type="region of interest" description="Disordered" evidence="1">
    <location>
        <begin position="199"/>
        <end position="242"/>
    </location>
</feature>
<protein>
    <submittedName>
        <fullName evidence="2">Uncharacterized protein</fullName>
    </submittedName>
</protein>
<evidence type="ECO:0000313" key="2">
    <source>
        <dbReference type="EMBL" id="PCD30314.1"/>
    </source>
</evidence>
<dbReference type="AlphaFoldDB" id="A0A2H3GTU3"/>
<evidence type="ECO:0000256" key="1">
    <source>
        <dbReference type="SAM" id="MobiDB-lite"/>
    </source>
</evidence>